<reference evidence="2 3" key="1">
    <citation type="submission" date="2016-10" db="EMBL/GenBank/DDBJ databases">
        <authorList>
            <person name="de Groot N.N."/>
        </authorList>
    </citation>
    <scope>NUCLEOTIDE SEQUENCE [LARGE SCALE GENOMIC DNA]</scope>
    <source>
        <strain evidence="2 3">DSM 25186</strain>
    </source>
</reference>
<protein>
    <submittedName>
        <fullName evidence="2">GWxTD domain-containing protein</fullName>
    </submittedName>
</protein>
<evidence type="ECO:0000259" key="1">
    <source>
        <dbReference type="Pfam" id="PF20094"/>
    </source>
</evidence>
<dbReference type="AlphaFoldDB" id="A0A1G8XRD5"/>
<sequence>MRYMNIKRYSRWIWGALLVGAVACSPYERLSKTDLSYRYGAETPLQVDSKVLDEGGQMRVFLDIKASKLGDDATLATLNERYGFSYRITPSYRSKETIVSVPSLEFSGFHGRNSDGTFHVSFPLAKIGTPSALMVLTATEKASGKAVMFDIPISFADEDLKTKYALFPIRHNYPAGPYVTTRDTVVIRSLRNDAQPLMVRYFSDAFRPALPPMAITNSIKNRPEETQTYQLRPGEVMKFVADGLYFAQEDTNSREGFSFVVNPNRFPRVTRATELIEPLIYITTRKEREKLLSSENPKLALDAFWLKLSNNNREYARRMIREYYTRVQEANALFTTFKQGWMTDQGMTYIIFGPPQKMLRYNDREEWYYEKSASMPEVYFTFLKRPTIFTDENYELVRYNEFDRVWYASVEQWRKGIVRR</sequence>
<gene>
    <name evidence="2" type="ORF">SAMN05421823_101453</name>
</gene>
<organism evidence="2 3">
    <name type="scientific">Catalinimonas alkaloidigena</name>
    <dbReference type="NCBI Taxonomy" id="1075417"/>
    <lineage>
        <taxon>Bacteria</taxon>
        <taxon>Pseudomonadati</taxon>
        <taxon>Bacteroidota</taxon>
        <taxon>Cytophagia</taxon>
        <taxon>Cytophagales</taxon>
        <taxon>Catalimonadaceae</taxon>
        <taxon>Catalinimonas</taxon>
    </lineage>
</organism>
<evidence type="ECO:0000313" key="2">
    <source>
        <dbReference type="EMBL" id="SDJ93119.1"/>
    </source>
</evidence>
<name>A0A1G8XRD5_9BACT</name>
<proteinExistence type="predicted"/>
<keyword evidence="3" id="KW-1185">Reference proteome</keyword>
<accession>A0A1G8XRD5</accession>
<dbReference type="InterPro" id="IPR030959">
    <property type="entry name" value="GWxTD_dom"/>
</dbReference>
<dbReference type="PROSITE" id="PS51257">
    <property type="entry name" value="PROKAR_LIPOPROTEIN"/>
    <property type="match status" value="1"/>
</dbReference>
<dbReference type="STRING" id="1075417.SAMN05421823_101453"/>
<dbReference type="NCBIfam" id="TIGR04514">
    <property type="entry name" value="GWxTD_dom"/>
    <property type="match status" value="1"/>
</dbReference>
<dbReference type="OrthoDB" id="9814412at2"/>
<dbReference type="Proteomes" id="UP000198510">
    <property type="component" value="Unassembled WGS sequence"/>
</dbReference>
<dbReference type="Pfam" id="PF20094">
    <property type="entry name" value="GWxTD_dom"/>
    <property type="match status" value="1"/>
</dbReference>
<evidence type="ECO:0000313" key="3">
    <source>
        <dbReference type="Proteomes" id="UP000198510"/>
    </source>
</evidence>
<feature type="domain" description="GWxTD" evidence="1">
    <location>
        <begin position="243"/>
        <end position="415"/>
    </location>
</feature>
<dbReference type="EMBL" id="FNFO01000001">
    <property type="protein sequence ID" value="SDJ93119.1"/>
    <property type="molecule type" value="Genomic_DNA"/>
</dbReference>